<gene>
    <name evidence="7" type="ORF">M407DRAFT_11867</name>
</gene>
<reference evidence="8" key="2">
    <citation type="submission" date="2015-01" db="EMBL/GenBank/DDBJ databases">
        <title>Evolutionary Origins and Diversification of the Mycorrhizal Mutualists.</title>
        <authorList>
            <consortium name="DOE Joint Genome Institute"/>
            <consortium name="Mycorrhizal Genomics Consortium"/>
            <person name="Kohler A."/>
            <person name="Kuo A."/>
            <person name="Nagy L.G."/>
            <person name="Floudas D."/>
            <person name="Copeland A."/>
            <person name="Barry K.W."/>
            <person name="Cichocki N."/>
            <person name="Veneault-Fourrey C."/>
            <person name="LaButti K."/>
            <person name="Lindquist E.A."/>
            <person name="Lipzen A."/>
            <person name="Lundell T."/>
            <person name="Morin E."/>
            <person name="Murat C."/>
            <person name="Riley R."/>
            <person name="Ohm R."/>
            <person name="Sun H."/>
            <person name="Tunlid A."/>
            <person name="Henrissat B."/>
            <person name="Grigoriev I.V."/>
            <person name="Hibbett D.S."/>
            <person name="Martin F."/>
        </authorList>
    </citation>
    <scope>NUCLEOTIDE SEQUENCE [LARGE SCALE GENOMIC DNA]</scope>
    <source>
        <strain evidence="8">MUT 4182</strain>
    </source>
</reference>
<protein>
    <submittedName>
        <fullName evidence="7">Uncharacterized protein</fullName>
    </submittedName>
</protein>
<keyword evidence="8" id="KW-1185">Reference proteome</keyword>
<keyword evidence="3 6" id="KW-0812">Transmembrane</keyword>
<keyword evidence="4 6" id="KW-1133">Transmembrane helix</keyword>
<dbReference type="Proteomes" id="UP000054248">
    <property type="component" value="Unassembled WGS sequence"/>
</dbReference>
<evidence type="ECO:0000256" key="2">
    <source>
        <dbReference type="ARBA" id="ARBA00007262"/>
    </source>
</evidence>
<evidence type="ECO:0000256" key="6">
    <source>
        <dbReference type="SAM" id="Phobius"/>
    </source>
</evidence>
<feature type="transmembrane region" description="Helical" evidence="6">
    <location>
        <begin position="95"/>
        <end position="118"/>
    </location>
</feature>
<comment type="subcellular location">
    <subcellularLocation>
        <location evidence="1">Membrane</location>
        <topology evidence="1">Multi-pass membrane protein</topology>
    </subcellularLocation>
</comment>
<keyword evidence="5 6" id="KW-0472">Membrane</keyword>
<comment type="similarity">
    <text evidence="2">Belongs to the IFI6/IFI27 family.</text>
</comment>
<name>A0A0C3PUE7_9AGAM</name>
<dbReference type="PANTHER" id="PTHR16932:SF18">
    <property type="entry name" value="INTERFERON, ALPHA-INDUCIBLE PROTEIN 27-LIKE 2"/>
    <property type="match status" value="1"/>
</dbReference>
<evidence type="ECO:0000313" key="8">
    <source>
        <dbReference type="Proteomes" id="UP000054248"/>
    </source>
</evidence>
<dbReference type="GO" id="GO:0016020">
    <property type="term" value="C:membrane"/>
    <property type="evidence" value="ECO:0007669"/>
    <property type="project" value="UniProtKB-SubCell"/>
</dbReference>
<evidence type="ECO:0000256" key="1">
    <source>
        <dbReference type="ARBA" id="ARBA00004141"/>
    </source>
</evidence>
<evidence type="ECO:0000256" key="3">
    <source>
        <dbReference type="ARBA" id="ARBA00022692"/>
    </source>
</evidence>
<dbReference type="EMBL" id="KN823283">
    <property type="protein sequence ID" value="KIO18490.1"/>
    <property type="molecule type" value="Genomic_DNA"/>
</dbReference>
<evidence type="ECO:0000256" key="4">
    <source>
        <dbReference type="ARBA" id="ARBA00022989"/>
    </source>
</evidence>
<dbReference type="InterPro" id="IPR038213">
    <property type="entry name" value="IFI6/IFI27-like_sf"/>
</dbReference>
<evidence type="ECO:0000313" key="7">
    <source>
        <dbReference type="EMBL" id="KIO18490.1"/>
    </source>
</evidence>
<organism evidence="7 8">
    <name type="scientific">Tulasnella calospora MUT 4182</name>
    <dbReference type="NCBI Taxonomy" id="1051891"/>
    <lineage>
        <taxon>Eukaryota</taxon>
        <taxon>Fungi</taxon>
        <taxon>Dikarya</taxon>
        <taxon>Basidiomycota</taxon>
        <taxon>Agaricomycotina</taxon>
        <taxon>Agaricomycetes</taxon>
        <taxon>Cantharellales</taxon>
        <taxon>Tulasnellaceae</taxon>
        <taxon>Tulasnella</taxon>
    </lineage>
</organism>
<evidence type="ECO:0000256" key="5">
    <source>
        <dbReference type="ARBA" id="ARBA00023136"/>
    </source>
</evidence>
<dbReference type="OrthoDB" id="440424at2759"/>
<sequence>MSFETIAPSVSRARQLTEMVREEIAGYWRAWQKLPRPLRVAVYGALFGIVFYPILGFCGAGVVKGSIAAAIQSSIGNVSAGTAFATAQSLGAKGILMWLLPLATAVSAVVLVELIAWLHDLVRRIREWLSPPLYAKIRTEMAVLIKSIHNLIRLKQKQA</sequence>
<dbReference type="STRING" id="1051891.A0A0C3PUE7"/>
<accession>A0A0C3PUE7</accession>
<dbReference type="AlphaFoldDB" id="A0A0C3PUE7"/>
<dbReference type="HOGENOM" id="CLU_115979_0_0_1"/>
<reference evidence="7 8" key="1">
    <citation type="submission" date="2014-04" db="EMBL/GenBank/DDBJ databases">
        <authorList>
            <consortium name="DOE Joint Genome Institute"/>
            <person name="Kuo A."/>
            <person name="Girlanda M."/>
            <person name="Perotto S."/>
            <person name="Kohler A."/>
            <person name="Nagy L.G."/>
            <person name="Floudas D."/>
            <person name="Copeland A."/>
            <person name="Barry K.W."/>
            <person name="Cichocki N."/>
            <person name="Veneault-Fourrey C."/>
            <person name="LaButti K."/>
            <person name="Lindquist E.A."/>
            <person name="Lipzen A."/>
            <person name="Lundell T."/>
            <person name="Morin E."/>
            <person name="Murat C."/>
            <person name="Sun H."/>
            <person name="Tunlid A."/>
            <person name="Henrissat B."/>
            <person name="Grigoriev I.V."/>
            <person name="Hibbett D.S."/>
            <person name="Martin F."/>
            <person name="Nordberg H.P."/>
            <person name="Cantor M.N."/>
            <person name="Hua S.X."/>
        </authorList>
    </citation>
    <scope>NUCLEOTIDE SEQUENCE [LARGE SCALE GENOMIC DNA]</scope>
    <source>
        <strain evidence="7 8">MUT 4182</strain>
    </source>
</reference>
<proteinExistence type="inferred from homology"/>
<feature type="transmembrane region" description="Helical" evidence="6">
    <location>
        <begin position="40"/>
        <end position="63"/>
    </location>
</feature>
<dbReference type="InterPro" id="IPR009311">
    <property type="entry name" value="IFI6/IFI27-like"/>
</dbReference>
<dbReference type="PANTHER" id="PTHR16932">
    <property type="entry name" value="INTERFERON ALPHA-INDUCIBLE PROTEIN 27"/>
    <property type="match status" value="1"/>
</dbReference>
<dbReference type="Gene3D" id="6.10.110.10">
    <property type="match status" value="1"/>
</dbReference>
<dbReference type="Pfam" id="PF06140">
    <property type="entry name" value="Ifi-6-16"/>
    <property type="match status" value="1"/>
</dbReference>